<dbReference type="InterPro" id="IPR008972">
    <property type="entry name" value="Cupredoxin"/>
</dbReference>
<dbReference type="GO" id="GO:0140581">
    <property type="term" value="F:P-type monovalent copper transporter activity"/>
    <property type="evidence" value="ECO:0007669"/>
    <property type="project" value="UniProtKB-EC"/>
</dbReference>
<evidence type="ECO:0000256" key="7">
    <source>
        <dbReference type="ARBA" id="ARBA00022741"/>
    </source>
</evidence>
<dbReference type="PRINTS" id="PR00119">
    <property type="entry name" value="CATATPASE"/>
</dbReference>
<dbReference type="Gene3D" id="3.40.50.1000">
    <property type="entry name" value="HAD superfamily/HAD-like"/>
    <property type="match status" value="1"/>
</dbReference>
<dbReference type="Gene3D" id="1.10.620.20">
    <property type="entry name" value="Ribonucleotide Reductase, subunit A"/>
    <property type="match status" value="1"/>
</dbReference>
<evidence type="ECO:0000256" key="6">
    <source>
        <dbReference type="ARBA" id="ARBA00022723"/>
    </source>
</evidence>
<keyword evidence="8" id="KW-0187">Copper transport</keyword>
<sequence>MIIVIALGVAALVSAGVLWFFLAPRKAARAVMADGVQEIVVAVKGGYDPAVIEAEAGTPLRLVFDRQEGGECSSHVVFPDFGVDQALPAFRTTTLTITPNEPGEYGFACGMNMLHGTLHILPGKHSSAARMTAAANSEHAKNASDNAGAAGHADTAAADGANNAAPAGQNPAESTLTDEEENAAREIRTLRMRLIVAAVFTLPVFLSAMFHLYHLAPIWQLLLILPVIVYSGRPIYATGWSAIIHRAPEMNALVSVGTAAAFLYSLVVTAAPNLLPQDVREPYYEAVGTIITLMLVGQLLEAHARAGTGEAVRALIGLKPKTARVERDGVITEIPVDDVHVGDIVVIRPGDKLPVDGEVISGNSSVDESMVTGESIPVEKAAGSQVTGATVNGTGTFRYRATRIGADTVLAQIVALVKTAQSSKAPVQRLADRVSAIFVPAVVLIAIWACAFWWVFGPEPKIVHALVSAVSVLVIACPCALGLATPLSITIATGKAATLGILVRSAQALETAADVDTVVLDKTGTITQGTPQLVGFDVFGAWHGREGELLALAADAERNSEHPLAAAIVRAADEGSAVAGIDAVGAGSDDGADDAAEFTAIPGRGIVATVRGHVVIVGNAELVDDHDVGMPDAAGESVDDVFASIDRHAALGHTPMLMAVDGLLAAVIAVADTVKPDSKQAIAALRARGIDVVMLTGDNQDTARAIAHDVGVDHVIAEVRPDAKADEIARLQADGHVVAMVGDGINDAPALVRANVGFAIGGGTDVAIESADITLMNGSLAGVVTAIDLAHATMRNIGQNLGFAFGYNGIGIPVAAGVLYPFTGMLLNPMIAGAAMAFSSLSVVTNANRLRAFSPERVRPYRISARKMKANTRKGTIMGLFSRKNDSQDAGAHDMHGMDMHAHGMHHAGAGAGGSETDPICGMSVNPATAAAKREYNGKTYYFCGAGCAAAFDKNPEQYAK</sequence>
<dbReference type="SFLD" id="SFLDF00027">
    <property type="entry name" value="p-type_atpase"/>
    <property type="match status" value="1"/>
</dbReference>
<keyword evidence="9 16" id="KW-0067">ATP-binding</keyword>
<evidence type="ECO:0000256" key="17">
    <source>
        <dbReference type="SAM" id="MobiDB-lite"/>
    </source>
</evidence>
<evidence type="ECO:0000256" key="15">
    <source>
        <dbReference type="ARBA" id="ARBA00049289"/>
    </source>
</evidence>
<protein>
    <recommendedName>
        <fullName evidence="3">P-type Cu(+) transporter</fullName>
        <ecNumber evidence="3">7.2.2.8</ecNumber>
    </recommendedName>
</protein>
<evidence type="ECO:0000256" key="4">
    <source>
        <dbReference type="ARBA" id="ARBA00022448"/>
    </source>
</evidence>
<dbReference type="InterPro" id="IPR012348">
    <property type="entry name" value="RNR-like"/>
</dbReference>
<feature type="transmembrane region" description="Helical" evidence="16">
    <location>
        <begin position="6"/>
        <end position="23"/>
    </location>
</feature>
<dbReference type="SUPFAM" id="SSF49503">
    <property type="entry name" value="Cupredoxins"/>
    <property type="match status" value="1"/>
</dbReference>
<feature type="transmembrane region" description="Helical" evidence="16">
    <location>
        <begin position="194"/>
        <end position="212"/>
    </location>
</feature>
<dbReference type="InterPro" id="IPR028096">
    <property type="entry name" value="EfeO_Cupredoxin"/>
</dbReference>
<dbReference type="Gene3D" id="2.60.40.420">
    <property type="entry name" value="Cupredoxins - blue copper proteins"/>
    <property type="match status" value="1"/>
</dbReference>
<dbReference type="InterPro" id="IPR007029">
    <property type="entry name" value="YHS_dom"/>
</dbReference>
<dbReference type="InterPro" id="IPR018303">
    <property type="entry name" value="ATPase_P-typ_P_site"/>
</dbReference>
<keyword evidence="20" id="KW-1185">Reference proteome</keyword>
<feature type="region of interest" description="Disordered" evidence="17">
    <location>
        <begin position="131"/>
        <end position="181"/>
    </location>
</feature>
<dbReference type="Pfam" id="PF13473">
    <property type="entry name" value="Cupredoxin_1"/>
    <property type="match status" value="1"/>
</dbReference>
<dbReference type="PANTHER" id="PTHR43520">
    <property type="entry name" value="ATP7, ISOFORM B"/>
    <property type="match status" value="1"/>
</dbReference>
<dbReference type="InterPro" id="IPR009078">
    <property type="entry name" value="Ferritin-like_SF"/>
</dbReference>
<dbReference type="GO" id="GO:0005507">
    <property type="term" value="F:copper ion binding"/>
    <property type="evidence" value="ECO:0007669"/>
    <property type="project" value="TreeGrafter"/>
</dbReference>
<feature type="transmembrane region" description="Helical" evidence="16">
    <location>
        <begin position="250"/>
        <end position="271"/>
    </location>
</feature>
<dbReference type="EMBL" id="NEWD01000023">
    <property type="protein sequence ID" value="OXN00058.1"/>
    <property type="molecule type" value="Genomic_DNA"/>
</dbReference>
<dbReference type="InterPro" id="IPR036412">
    <property type="entry name" value="HAD-like_sf"/>
</dbReference>
<evidence type="ECO:0000256" key="12">
    <source>
        <dbReference type="ARBA" id="ARBA00023008"/>
    </source>
</evidence>
<dbReference type="PANTHER" id="PTHR43520:SF8">
    <property type="entry name" value="P-TYPE CU(+) TRANSPORTER"/>
    <property type="match status" value="1"/>
</dbReference>
<comment type="similarity">
    <text evidence="2 16">Belongs to the cation transport ATPase (P-type) (TC 3.A.3) family. Type IB subfamily.</text>
</comment>
<dbReference type="RefSeq" id="WP_093960832.1">
    <property type="nucleotide sequence ID" value="NZ_NEWD01000023.1"/>
</dbReference>
<feature type="compositionally biased region" description="Low complexity" evidence="17">
    <location>
        <begin position="145"/>
        <end position="172"/>
    </location>
</feature>
<dbReference type="GO" id="GO:0016491">
    <property type="term" value="F:oxidoreductase activity"/>
    <property type="evidence" value="ECO:0007669"/>
    <property type="project" value="InterPro"/>
</dbReference>
<dbReference type="Proteomes" id="UP000215433">
    <property type="component" value="Unassembled WGS sequence"/>
</dbReference>
<dbReference type="EC" id="7.2.2.8" evidence="3"/>
<feature type="domain" description="TRASH" evidence="18">
    <location>
        <begin position="918"/>
        <end position="956"/>
    </location>
</feature>
<dbReference type="GO" id="GO:0005524">
    <property type="term" value="F:ATP binding"/>
    <property type="evidence" value="ECO:0007669"/>
    <property type="project" value="UniProtKB-UniRule"/>
</dbReference>
<dbReference type="InterPro" id="IPR023214">
    <property type="entry name" value="HAD_sf"/>
</dbReference>
<dbReference type="SFLD" id="SFLDS00003">
    <property type="entry name" value="Haloacid_Dehalogenase"/>
    <property type="match status" value="1"/>
</dbReference>
<dbReference type="Gene3D" id="2.70.150.10">
    <property type="entry name" value="Calcium-transporting ATPase, cytoplasmic transduction domain A"/>
    <property type="match status" value="1"/>
</dbReference>
<name>A0A229VWQ3_9BIFI</name>
<evidence type="ECO:0000256" key="9">
    <source>
        <dbReference type="ARBA" id="ARBA00022840"/>
    </source>
</evidence>
<dbReference type="SUPFAM" id="SSF56784">
    <property type="entry name" value="HAD-like"/>
    <property type="match status" value="1"/>
</dbReference>
<dbReference type="InterPro" id="IPR023299">
    <property type="entry name" value="ATPase_P-typ_cyto_dom_N"/>
</dbReference>
<evidence type="ECO:0000256" key="14">
    <source>
        <dbReference type="ARBA" id="ARBA00023136"/>
    </source>
</evidence>
<feature type="transmembrane region" description="Helical" evidence="16">
    <location>
        <begin position="801"/>
        <end position="820"/>
    </location>
</feature>
<dbReference type="NCBIfam" id="TIGR01494">
    <property type="entry name" value="ATPase_P-type"/>
    <property type="match status" value="2"/>
</dbReference>
<evidence type="ECO:0000256" key="10">
    <source>
        <dbReference type="ARBA" id="ARBA00022967"/>
    </source>
</evidence>
<keyword evidence="14 16" id="KW-0472">Membrane</keyword>
<dbReference type="InterPro" id="IPR044492">
    <property type="entry name" value="P_typ_ATPase_HD_dom"/>
</dbReference>
<keyword evidence="12" id="KW-0186">Copper</keyword>
<evidence type="ECO:0000259" key="18">
    <source>
        <dbReference type="SMART" id="SM00746"/>
    </source>
</evidence>
<feature type="transmembrane region" description="Helical" evidence="16">
    <location>
        <begin position="283"/>
        <end position="300"/>
    </location>
</feature>
<evidence type="ECO:0000256" key="13">
    <source>
        <dbReference type="ARBA" id="ARBA00023065"/>
    </source>
</evidence>
<gene>
    <name evidence="19" type="ORF">Tam10B_1693</name>
</gene>
<dbReference type="SUPFAM" id="SSF81653">
    <property type="entry name" value="Calcium ATPase, transduction domain A"/>
    <property type="match status" value="1"/>
</dbReference>
<accession>A0A229VWQ3</accession>
<dbReference type="AlphaFoldDB" id="A0A229VWQ3"/>
<keyword evidence="11 16" id="KW-1133">Transmembrane helix</keyword>
<dbReference type="NCBIfam" id="TIGR01525">
    <property type="entry name" value="ATPase-IB_hvy"/>
    <property type="match status" value="1"/>
</dbReference>
<evidence type="ECO:0000256" key="11">
    <source>
        <dbReference type="ARBA" id="ARBA00022989"/>
    </source>
</evidence>
<dbReference type="InterPro" id="IPR008250">
    <property type="entry name" value="ATPase_P-typ_transduc_dom_A_sf"/>
</dbReference>
<dbReference type="Gene3D" id="3.40.1110.10">
    <property type="entry name" value="Calcium-transporting ATPase, cytoplasmic domain N"/>
    <property type="match status" value="1"/>
</dbReference>
<organism evidence="19 20">
    <name type="scientific">Bifidobacterium vansinderenii</name>
    <dbReference type="NCBI Taxonomy" id="1984871"/>
    <lineage>
        <taxon>Bacteria</taxon>
        <taxon>Bacillati</taxon>
        <taxon>Actinomycetota</taxon>
        <taxon>Actinomycetes</taxon>
        <taxon>Bifidobacteriales</taxon>
        <taxon>Bifidobacteriaceae</taxon>
        <taxon>Bifidobacterium</taxon>
    </lineage>
</organism>
<dbReference type="InterPro" id="IPR011017">
    <property type="entry name" value="TRASH_dom"/>
</dbReference>
<evidence type="ECO:0000313" key="20">
    <source>
        <dbReference type="Proteomes" id="UP000215433"/>
    </source>
</evidence>
<dbReference type="InterPro" id="IPR027256">
    <property type="entry name" value="P-typ_ATPase_IB"/>
</dbReference>
<feature type="transmembrane region" description="Helical" evidence="16">
    <location>
        <begin position="462"/>
        <end position="485"/>
    </location>
</feature>
<comment type="subcellular location">
    <subcellularLocation>
        <location evidence="1">Cell membrane</location>
        <topology evidence="1">Multi-pass membrane protein</topology>
    </subcellularLocation>
</comment>
<dbReference type="InterPro" id="IPR059000">
    <property type="entry name" value="ATPase_P-type_domA"/>
</dbReference>
<dbReference type="InterPro" id="IPR001757">
    <property type="entry name" value="P_typ_ATPase"/>
</dbReference>
<dbReference type="SMART" id="SM00746">
    <property type="entry name" value="TRASH"/>
    <property type="match status" value="1"/>
</dbReference>
<reference evidence="19 20" key="1">
    <citation type="submission" date="2017-05" db="EMBL/GenBank/DDBJ databases">
        <title>Bifidobacterium vansinderenii sp. nov.</title>
        <authorList>
            <person name="Lugli G.A."/>
            <person name="Duranti S."/>
            <person name="Mangifesta M."/>
        </authorList>
    </citation>
    <scope>NUCLEOTIDE SEQUENCE [LARGE SCALE GENOMIC DNA]</scope>
    <source>
        <strain evidence="19 20">Tam10B</strain>
    </source>
</reference>
<dbReference type="OrthoDB" id="7059309at2"/>
<dbReference type="PRINTS" id="PR00943">
    <property type="entry name" value="CUATPASE"/>
</dbReference>
<feature type="transmembrane region" description="Helical" evidence="16">
    <location>
        <begin position="434"/>
        <end position="456"/>
    </location>
</feature>
<feature type="transmembrane region" description="Helical" evidence="16">
    <location>
        <begin position="218"/>
        <end position="238"/>
    </location>
</feature>
<proteinExistence type="inferred from homology"/>
<evidence type="ECO:0000256" key="16">
    <source>
        <dbReference type="RuleBase" id="RU362081"/>
    </source>
</evidence>
<comment type="caution">
    <text evidence="19">The sequence shown here is derived from an EMBL/GenBank/DDBJ whole genome shotgun (WGS) entry which is preliminary data.</text>
</comment>
<dbReference type="CDD" id="cd02094">
    <property type="entry name" value="P-type_ATPase_Cu-like"/>
    <property type="match status" value="1"/>
</dbReference>
<comment type="catalytic activity">
    <reaction evidence="15">
        <text>Cu(+)(in) + ATP + H2O = Cu(+)(out) + ADP + phosphate + H(+)</text>
        <dbReference type="Rhea" id="RHEA:25792"/>
        <dbReference type="ChEBI" id="CHEBI:15377"/>
        <dbReference type="ChEBI" id="CHEBI:15378"/>
        <dbReference type="ChEBI" id="CHEBI:30616"/>
        <dbReference type="ChEBI" id="CHEBI:43474"/>
        <dbReference type="ChEBI" id="CHEBI:49552"/>
        <dbReference type="ChEBI" id="CHEBI:456216"/>
        <dbReference type="EC" id="7.2.2.8"/>
    </reaction>
</comment>
<dbReference type="Pfam" id="PF04945">
    <property type="entry name" value="YHS"/>
    <property type="match status" value="1"/>
</dbReference>
<evidence type="ECO:0000256" key="1">
    <source>
        <dbReference type="ARBA" id="ARBA00004651"/>
    </source>
</evidence>
<dbReference type="GO" id="GO:0055070">
    <property type="term" value="P:copper ion homeostasis"/>
    <property type="evidence" value="ECO:0007669"/>
    <property type="project" value="TreeGrafter"/>
</dbReference>
<dbReference type="GO" id="GO:0005886">
    <property type="term" value="C:plasma membrane"/>
    <property type="evidence" value="ECO:0007669"/>
    <property type="project" value="UniProtKB-SubCell"/>
</dbReference>
<evidence type="ECO:0000256" key="3">
    <source>
        <dbReference type="ARBA" id="ARBA00012517"/>
    </source>
</evidence>
<dbReference type="Pfam" id="PF00702">
    <property type="entry name" value="Hydrolase"/>
    <property type="match status" value="1"/>
</dbReference>
<dbReference type="Pfam" id="PF00122">
    <property type="entry name" value="E1-E2_ATPase"/>
    <property type="match status" value="1"/>
</dbReference>
<keyword evidence="10" id="KW-1278">Translocase</keyword>
<dbReference type="PROSITE" id="PS00154">
    <property type="entry name" value="ATPASE_E1_E2"/>
    <property type="match status" value="1"/>
</dbReference>
<dbReference type="GO" id="GO:0016887">
    <property type="term" value="F:ATP hydrolysis activity"/>
    <property type="evidence" value="ECO:0007669"/>
    <property type="project" value="InterPro"/>
</dbReference>
<dbReference type="SFLD" id="SFLDG00002">
    <property type="entry name" value="C1.7:_P-type_atpase_like"/>
    <property type="match status" value="1"/>
</dbReference>
<keyword evidence="4" id="KW-0813">Transport</keyword>
<evidence type="ECO:0000256" key="8">
    <source>
        <dbReference type="ARBA" id="ARBA00022796"/>
    </source>
</evidence>
<dbReference type="FunFam" id="2.70.150.10:FF:000002">
    <property type="entry name" value="Copper-transporting ATPase 1, putative"/>
    <property type="match status" value="1"/>
</dbReference>
<evidence type="ECO:0000256" key="5">
    <source>
        <dbReference type="ARBA" id="ARBA00022692"/>
    </source>
</evidence>
<evidence type="ECO:0000256" key="2">
    <source>
        <dbReference type="ARBA" id="ARBA00006024"/>
    </source>
</evidence>
<dbReference type="GO" id="GO:0043682">
    <property type="term" value="F:P-type divalent copper transporter activity"/>
    <property type="evidence" value="ECO:0007669"/>
    <property type="project" value="TreeGrafter"/>
</dbReference>
<keyword evidence="6 16" id="KW-0479">Metal-binding</keyword>
<dbReference type="SUPFAM" id="SSF81665">
    <property type="entry name" value="Calcium ATPase, transmembrane domain M"/>
    <property type="match status" value="1"/>
</dbReference>
<keyword evidence="13" id="KW-0406">Ion transport</keyword>
<keyword evidence="7 16" id="KW-0547">Nucleotide-binding</keyword>
<keyword evidence="16" id="KW-1003">Cell membrane</keyword>
<dbReference type="SUPFAM" id="SSF47240">
    <property type="entry name" value="Ferritin-like"/>
    <property type="match status" value="1"/>
</dbReference>
<dbReference type="InterPro" id="IPR023298">
    <property type="entry name" value="ATPase_P-typ_TM_dom_sf"/>
</dbReference>
<keyword evidence="5 16" id="KW-0812">Transmembrane</keyword>
<evidence type="ECO:0000313" key="19">
    <source>
        <dbReference type="EMBL" id="OXN00058.1"/>
    </source>
</evidence>
<dbReference type="FunFam" id="3.40.50.1000:FF:000144">
    <property type="entry name" value="copper-transporting ATPase 1 isoform X2"/>
    <property type="match status" value="1"/>
</dbReference>